<evidence type="ECO:0008006" key="4">
    <source>
        <dbReference type="Google" id="ProtNLM"/>
    </source>
</evidence>
<organism evidence="2 3">
    <name type="scientific">Pseudomonas knackmussii</name>
    <dbReference type="NCBI Taxonomy" id="65741"/>
    <lineage>
        <taxon>Bacteria</taxon>
        <taxon>Pseudomonadati</taxon>
        <taxon>Pseudomonadota</taxon>
        <taxon>Gammaproteobacteria</taxon>
        <taxon>Pseudomonadales</taxon>
        <taxon>Pseudomonadaceae</taxon>
        <taxon>Pseudomonas</taxon>
    </lineage>
</organism>
<gene>
    <name evidence="2" type="ORF">M0M42_13105</name>
</gene>
<keyword evidence="1" id="KW-0732">Signal</keyword>
<reference evidence="2 3" key="1">
    <citation type="submission" date="2022-04" db="EMBL/GenBank/DDBJ databases">
        <title>Pseudomonas knackmussii B09-2.</title>
        <authorList>
            <person name="Deng Y."/>
        </authorList>
    </citation>
    <scope>NUCLEOTIDE SEQUENCE [LARGE SCALE GENOMIC DNA]</scope>
    <source>
        <strain evidence="2 3">B09-2</strain>
    </source>
</reference>
<accession>A0ABY4KKN4</accession>
<protein>
    <recommendedName>
        <fullName evidence="4">Secreted protein</fullName>
    </recommendedName>
</protein>
<name>A0ABY4KKN4_9PSED</name>
<dbReference type="Proteomes" id="UP000831189">
    <property type="component" value="Chromosome"/>
</dbReference>
<proteinExistence type="predicted"/>
<evidence type="ECO:0000313" key="2">
    <source>
        <dbReference type="EMBL" id="UPQ81361.1"/>
    </source>
</evidence>
<feature type="chain" id="PRO_5047469043" description="Secreted protein" evidence="1">
    <location>
        <begin position="26"/>
        <end position="100"/>
    </location>
</feature>
<evidence type="ECO:0000313" key="3">
    <source>
        <dbReference type="Proteomes" id="UP000831189"/>
    </source>
</evidence>
<feature type="signal peptide" evidence="1">
    <location>
        <begin position="1"/>
        <end position="25"/>
    </location>
</feature>
<sequence>MKIVKSTNSLVLALALSLSAPLVMAAGKNSDVMNHDHTVGDGHQVMIDLLKTGQVLRVSPLKDGEFEGGKIRTYQIIIKTPDGVTHSVDFRGEPVGINNG</sequence>
<evidence type="ECO:0000256" key="1">
    <source>
        <dbReference type="SAM" id="SignalP"/>
    </source>
</evidence>
<dbReference type="EMBL" id="CP096208">
    <property type="protein sequence ID" value="UPQ81361.1"/>
    <property type="molecule type" value="Genomic_DNA"/>
</dbReference>
<keyword evidence="3" id="KW-1185">Reference proteome</keyword>